<evidence type="ECO:0000256" key="4">
    <source>
        <dbReference type="ARBA" id="ARBA00022833"/>
    </source>
</evidence>
<evidence type="ECO:0000259" key="6">
    <source>
        <dbReference type="SMART" id="SM00849"/>
    </source>
</evidence>
<sequence length="332" mass="36209">MNAATGNYELPFEIDGKAGLTVGEYRVDIVSDGSLSLGDPARLFLGQGETTIRSTLREALLSDTSVTMDQNIAILRTHNRIVLVDAGTGGAPGFGMGSGRLPSQLVRAGVRPEDVTDVLITHGHSDHLWGLTDLDGQVRFPNAIVHISEIDHRFFTATANDGHPIVGSQMEGCRARFAAVGDRLNLLQDGQEVLPGIVAVAAPGHTPGHMMYRLQSGKQTLLLSGDLAHHHVMFLRNPDIRLAFDADQGQMVETRKRHFDMLATDRIPFLSYHFPFPGLGFLTREGHGFEWIQLSRDSFSHLPATKKVKGNRLGETHISADPVETKAGRSLE</sequence>
<evidence type="ECO:0000256" key="5">
    <source>
        <dbReference type="SAM" id="MobiDB-lite"/>
    </source>
</evidence>
<keyword evidence="3" id="KW-0378">Hydrolase</keyword>
<dbReference type="CDD" id="cd07720">
    <property type="entry name" value="OPHC2-like_MBL-fold"/>
    <property type="match status" value="1"/>
</dbReference>
<dbReference type="RefSeq" id="WP_115734179.1">
    <property type="nucleotide sequence ID" value="NZ_BAAAVY010000001.1"/>
</dbReference>
<dbReference type="AlphaFoldDB" id="A0A381IM81"/>
<dbReference type="InterPro" id="IPR036866">
    <property type="entry name" value="RibonucZ/Hydroxyglut_hydro"/>
</dbReference>
<dbReference type="GO" id="GO:0016787">
    <property type="term" value="F:hydrolase activity"/>
    <property type="evidence" value="ECO:0007669"/>
    <property type="project" value="UniProtKB-KW"/>
</dbReference>
<dbReference type="InterPro" id="IPR051013">
    <property type="entry name" value="MBL_superfamily_lactonases"/>
</dbReference>
<evidence type="ECO:0000256" key="2">
    <source>
        <dbReference type="ARBA" id="ARBA00022723"/>
    </source>
</evidence>
<reference evidence="7 8" key="1">
    <citation type="submission" date="2018-06" db="EMBL/GenBank/DDBJ databases">
        <authorList>
            <consortium name="Pathogen Informatics"/>
            <person name="Doyle S."/>
        </authorList>
    </citation>
    <scope>NUCLEOTIDE SEQUENCE [LARGE SCALE GENOMIC DNA]</scope>
    <source>
        <strain evidence="7 8">NCTC10684</strain>
    </source>
</reference>
<feature type="domain" description="Metallo-beta-lactamase" evidence="6">
    <location>
        <begin position="69"/>
        <end position="273"/>
    </location>
</feature>
<feature type="compositionally biased region" description="Basic and acidic residues" evidence="5">
    <location>
        <begin position="323"/>
        <end position="332"/>
    </location>
</feature>
<dbReference type="GO" id="GO:0046872">
    <property type="term" value="F:metal ion binding"/>
    <property type="evidence" value="ECO:0007669"/>
    <property type="project" value="UniProtKB-KW"/>
</dbReference>
<evidence type="ECO:0000313" key="7">
    <source>
        <dbReference type="EMBL" id="SUY28494.1"/>
    </source>
</evidence>
<dbReference type="PANTHER" id="PTHR42978">
    <property type="entry name" value="QUORUM-QUENCHING LACTONASE YTNP-RELATED-RELATED"/>
    <property type="match status" value="1"/>
</dbReference>
<feature type="region of interest" description="Disordered" evidence="5">
    <location>
        <begin position="313"/>
        <end position="332"/>
    </location>
</feature>
<evidence type="ECO:0000256" key="3">
    <source>
        <dbReference type="ARBA" id="ARBA00022801"/>
    </source>
</evidence>
<keyword evidence="4" id="KW-0862">Zinc</keyword>
<evidence type="ECO:0000313" key="8">
    <source>
        <dbReference type="Proteomes" id="UP000254701"/>
    </source>
</evidence>
<comment type="similarity">
    <text evidence="1">Belongs to the metallo-beta-lactamase superfamily.</text>
</comment>
<dbReference type="PANTHER" id="PTHR42978:SF6">
    <property type="entry name" value="QUORUM-QUENCHING LACTONASE YTNP-RELATED"/>
    <property type="match status" value="1"/>
</dbReference>
<keyword evidence="2" id="KW-0479">Metal-binding</keyword>
<organism evidence="7 8">
    <name type="scientific">Aminobacter aminovorans</name>
    <name type="common">Chelatobacter heintzii</name>
    <dbReference type="NCBI Taxonomy" id="83263"/>
    <lineage>
        <taxon>Bacteria</taxon>
        <taxon>Pseudomonadati</taxon>
        <taxon>Pseudomonadota</taxon>
        <taxon>Alphaproteobacteria</taxon>
        <taxon>Hyphomicrobiales</taxon>
        <taxon>Phyllobacteriaceae</taxon>
        <taxon>Aminobacter</taxon>
    </lineage>
</organism>
<gene>
    <name evidence="7" type="primary">ytnP</name>
    <name evidence="7" type="ORF">NCTC10684_05170</name>
</gene>
<name>A0A381IM81_AMIAI</name>
<dbReference type="Gene3D" id="3.60.15.10">
    <property type="entry name" value="Ribonuclease Z/Hydroxyacylglutathione hydrolase-like"/>
    <property type="match status" value="1"/>
</dbReference>
<dbReference type="EMBL" id="UFSM01000002">
    <property type="protein sequence ID" value="SUY28494.1"/>
    <property type="molecule type" value="Genomic_DNA"/>
</dbReference>
<accession>A0A381IM81</accession>
<dbReference type="SUPFAM" id="SSF56281">
    <property type="entry name" value="Metallo-hydrolase/oxidoreductase"/>
    <property type="match status" value="1"/>
</dbReference>
<dbReference type="Pfam" id="PF00753">
    <property type="entry name" value="Lactamase_B"/>
    <property type="match status" value="1"/>
</dbReference>
<proteinExistence type="inferred from homology"/>
<dbReference type="InterPro" id="IPR001279">
    <property type="entry name" value="Metallo-B-lactamas"/>
</dbReference>
<dbReference type="Proteomes" id="UP000254701">
    <property type="component" value="Unassembled WGS sequence"/>
</dbReference>
<dbReference type="OrthoDB" id="9773738at2"/>
<protein>
    <submittedName>
        <fullName evidence="7">Ribonuclease Z</fullName>
    </submittedName>
</protein>
<evidence type="ECO:0000256" key="1">
    <source>
        <dbReference type="ARBA" id="ARBA00007749"/>
    </source>
</evidence>
<dbReference type="SMART" id="SM00849">
    <property type="entry name" value="Lactamase_B"/>
    <property type="match status" value="1"/>
</dbReference>